<reference evidence="4" key="1">
    <citation type="submission" date="2019-09" db="EMBL/GenBank/DDBJ databases">
        <title>Draft genome information of white flower Hibiscus syriacus.</title>
        <authorList>
            <person name="Kim Y.-M."/>
        </authorList>
    </citation>
    <scope>NUCLEOTIDE SEQUENCE [LARGE SCALE GENOMIC DNA]</scope>
    <source>
        <strain evidence="4">YM2019G1</strain>
    </source>
</reference>
<keyword evidence="5" id="KW-1185">Reference proteome</keyword>
<dbReference type="PANTHER" id="PTHR12072:SF4">
    <property type="entry name" value="CWF19-LIKE PROTEIN 1"/>
    <property type="match status" value="1"/>
</dbReference>
<organism evidence="4 5">
    <name type="scientific">Hibiscus syriacus</name>
    <name type="common">Rose of Sharon</name>
    <dbReference type="NCBI Taxonomy" id="106335"/>
    <lineage>
        <taxon>Eukaryota</taxon>
        <taxon>Viridiplantae</taxon>
        <taxon>Streptophyta</taxon>
        <taxon>Embryophyta</taxon>
        <taxon>Tracheophyta</taxon>
        <taxon>Spermatophyta</taxon>
        <taxon>Magnoliopsida</taxon>
        <taxon>eudicotyledons</taxon>
        <taxon>Gunneridae</taxon>
        <taxon>Pentapetalae</taxon>
        <taxon>rosids</taxon>
        <taxon>malvids</taxon>
        <taxon>Malvales</taxon>
        <taxon>Malvaceae</taxon>
        <taxon>Malvoideae</taxon>
        <taxon>Hibiscus</taxon>
    </lineage>
</organism>
<dbReference type="Pfam" id="PF04676">
    <property type="entry name" value="CwfJ_C_2"/>
    <property type="match status" value="1"/>
</dbReference>
<feature type="region of interest" description="Disordered" evidence="1">
    <location>
        <begin position="270"/>
        <end position="298"/>
    </location>
</feature>
<dbReference type="InterPro" id="IPR006768">
    <property type="entry name" value="Cwf19-like_C_dom-1"/>
</dbReference>
<dbReference type="InterPro" id="IPR006767">
    <property type="entry name" value="Cwf19-like_C_dom-2"/>
</dbReference>
<dbReference type="Pfam" id="PF04677">
    <property type="entry name" value="CwfJ_C_1"/>
    <property type="match status" value="1"/>
</dbReference>
<feature type="domain" description="Cwf19-like protein C-terminal" evidence="2">
    <location>
        <begin position="418"/>
        <end position="498"/>
    </location>
</feature>
<feature type="compositionally biased region" description="Polar residues" evidence="1">
    <location>
        <begin position="126"/>
        <end position="140"/>
    </location>
</feature>
<name>A0A6A3ASM2_HIBSY</name>
<evidence type="ECO:0000313" key="5">
    <source>
        <dbReference type="Proteomes" id="UP000436088"/>
    </source>
</evidence>
<dbReference type="InterPro" id="IPR040194">
    <property type="entry name" value="Cwf19-like"/>
</dbReference>
<evidence type="ECO:0000256" key="1">
    <source>
        <dbReference type="SAM" id="MobiDB-lite"/>
    </source>
</evidence>
<dbReference type="EMBL" id="VEPZ02000978">
    <property type="protein sequence ID" value="KAE8705889.1"/>
    <property type="molecule type" value="Genomic_DNA"/>
</dbReference>
<feature type="domain" description="Cwf19-like C-terminal" evidence="3">
    <location>
        <begin position="301"/>
        <end position="347"/>
    </location>
</feature>
<evidence type="ECO:0000259" key="2">
    <source>
        <dbReference type="Pfam" id="PF04676"/>
    </source>
</evidence>
<comment type="caution">
    <text evidence="4">The sequence shown here is derived from an EMBL/GenBank/DDBJ whole genome shotgun (WGS) entry which is preliminary data.</text>
</comment>
<dbReference type="PANTHER" id="PTHR12072">
    <property type="entry name" value="CWF19, CELL CYCLE CONTROL PROTEIN"/>
    <property type="match status" value="1"/>
</dbReference>
<evidence type="ECO:0000259" key="3">
    <source>
        <dbReference type="Pfam" id="PF04677"/>
    </source>
</evidence>
<dbReference type="CDD" id="cd07380">
    <property type="entry name" value="MPP_CWF19_N"/>
    <property type="match status" value="1"/>
</dbReference>
<feature type="region of interest" description="Disordered" evidence="1">
    <location>
        <begin position="126"/>
        <end position="154"/>
    </location>
</feature>
<accession>A0A6A3ASM2</accession>
<dbReference type="GO" id="GO:0000398">
    <property type="term" value="P:mRNA splicing, via spliceosome"/>
    <property type="evidence" value="ECO:0007669"/>
    <property type="project" value="TreeGrafter"/>
</dbReference>
<proteinExistence type="predicted"/>
<protein>
    <submittedName>
        <fullName evidence="4">Zinc finger CCCH domain-containing protein 64</fullName>
    </submittedName>
</protein>
<dbReference type="GO" id="GO:0071014">
    <property type="term" value="C:post-mRNA release spliceosomal complex"/>
    <property type="evidence" value="ECO:0007669"/>
    <property type="project" value="TreeGrafter"/>
</dbReference>
<dbReference type="GO" id="GO:0061632">
    <property type="term" value="F:RNA lariat debranching enzyme activator activity"/>
    <property type="evidence" value="ECO:0007669"/>
    <property type="project" value="TreeGrafter"/>
</dbReference>
<gene>
    <name evidence="4" type="ORF">F3Y22_tig00110415pilonHSYRG00120</name>
</gene>
<dbReference type="AlphaFoldDB" id="A0A6A3ASM2"/>
<evidence type="ECO:0000313" key="4">
    <source>
        <dbReference type="EMBL" id="KAE8705889.1"/>
    </source>
</evidence>
<dbReference type="Proteomes" id="UP000436088">
    <property type="component" value="Unassembled WGS sequence"/>
</dbReference>
<sequence>MAPPRILLCGDVLGRLNQLFKRVNSVNKSAGPFDALFCVGQFFPDEPDRLDELMSYVEGRSQIPLPTYFIGDYGVGAPKVLSAVSRNSANQGFKMDGFKVCDNLYWLRGGGKFTLHGLSVASLSGRQSSNGQHGVTNRATASDIPAGISDSSGSDSTVAQLVTEIKPRYHIAGTKGVFYAREPYSNVDAAHVTRFLGLASVGNKEKMKFLHALSPTPSSVMSAAEISANPPNTTLSPYTVVDQVDHPKEATKRASDNELDSQYWRYDVSNKRQKRGSGDANNLQDDGESYSRKKPVSSISNANRSKECWFCLSSPNVESHLVTSIGENFYCALAKGPLVPDHVLIIPGKEAVFFEWISKRGTHANLQVKEISLLNIVMEAVPVPSSKAAVLKDIFTLAAEKLGFDFVSKKFNNNSECRKWLRTQFEKNVSCFYVELPDGSILLHLVEENEKFPAQFGREVVAGLLNMADRADWRNCTISKEEETKLTENFKKRFQVFDPNQ</sequence>